<name>A0A255XLT6_9PROT</name>
<reference evidence="4 5" key="1">
    <citation type="submission" date="2017-07" db="EMBL/GenBank/DDBJ databases">
        <title>Elstera cyanobacteriorum sp. nov., a novel bacterium isolated from cyanobacterial aggregates in a eutrophic lake.</title>
        <authorList>
            <person name="Cai H."/>
        </authorList>
    </citation>
    <scope>NUCLEOTIDE SEQUENCE [LARGE SCALE GENOMIC DNA]</scope>
    <source>
        <strain evidence="4 5">TH019</strain>
    </source>
</reference>
<evidence type="ECO:0000313" key="4">
    <source>
        <dbReference type="EMBL" id="OYQ17929.1"/>
    </source>
</evidence>
<feature type="region of interest" description="Disordered" evidence="2">
    <location>
        <begin position="349"/>
        <end position="369"/>
    </location>
</feature>
<dbReference type="RefSeq" id="WP_094409491.1">
    <property type="nucleotide sequence ID" value="NZ_BMJZ01000002.1"/>
</dbReference>
<evidence type="ECO:0000256" key="1">
    <source>
        <dbReference type="SAM" id="Coils"/>
    </source>
</evidence>
<feature type="chain" id="PRO_5012106676" description="OmpA-like domain-containing protein" evidence="3">
    <location>
        <begin position="29"/>
        <end position="376"/>
    </location>
</feature>
<proteinExistence type="predicted"/>
<organism evidence="4 5">
    <name type="scientific">Elstera cyanobacteriorum</name>
    <dbReference type="NCBI Taxonomy" id="2022747"/>
    <lineage>
        <taxon>Bacteria</taxon>
        <taxon>Pseudomonadati</taxon>
        <taxon>Pseudomonadota</taxon>
        <taxon>Alphaproteobacteria</taxon>
        <taxon>Rhodospirillales</taxon>
        <taxon>Rhodospirillaceae</taxon>
        <taxon>Elstera</taxon>
    </lineage>
</organism>
<keyword evidence="1" id="KW-0175">Coiled coil</keyword>
<keyword evidence="3" id="KW-0732">Signal</keyword>
<evidence type="ECO:0000313" key="5">
    <source>
        <dbReference type="Proteomes" id="UP000216361"/>
    </source>
</evidence>
<dbReference type="AlphaFoldDB" id="A0A255XLT6"/>
<gene>
    <name evidence="4" type="ORF">CHR90_13235</name>
</gene>
<feature type="signal peptide" evidence="3">
    <location>
        <begin position="1"/>
        <end position="28"/>
    </location>
</feature>
<dbReference type="Proteomes" id="UP000216361">
    <property type="component" value="Unassembled WGS sequence"/>
</dbReference>
<dbReference type="OrthoDB" id="8435006at2"/>
<protein>
    <recommendedName>
        <fullName evidence="6">OmpA-like domain-containing protein</fullName>
    </recommendedName>
</protein>
<comment type="caution">
    <text evidence="4">The sequence shown here is derived from an EMBL/GenBank/DDBJ whole genome shotgun (WGS) entry which is preliminary data.</text>
</comment>
<accession>A0A255XLT6</accession>
<sequence>MPVFLAAHPFRKAAFALLSVTLITAVSGCSSLGGPSGASQPVSVQTSSRVPATLPPAPTVAVPASTPVGEKAAQLRADLTRLTGQLDDRQSVLTAIRNGNMENGQLYYALVAAMNARLQVGTTPGNPILTQQLEQAQTTLDRLNEDVGRLNTLSGLVAGDASRASFIIDATRAAFGISGALDEDHQSLAKLLDDANRSQVALDRLLSDISDDVARQTTYIANERRNLTALSVAVKNGQPIGGALSGRIQQAGLGAPVAAPSPSGLTSPASAVTRPDGRRPLVVIRFDRPNVAYEQALYNAVSQALERRPDVAFDLVAVSPTRGGAGPAALAASQARRSAEQVMRSLTDMGLPPNRLSLSSSNSATADSNEVQLFVR</sequence>
<evidence type="ECO:0000256" key="3">
    <source>
        <dbReference type="SAM" id="SignalP"/>
    </source>
</evidence>
<feature type="coiled-coil region" evidence="1">
    <location>
        <begin position="126"/>
        <end position="153"/>
    </location>
</feature>
<feature type="compositionally biased region" description="Low complexity" evidence="2">
    <location>
        <begin position="356"/>
        <end position="369"/>
    </location>
</feature>
<keyword evidence="5" id="KW-1185">Reference proteome</keyword>
<evidence type="ECO:0008006" key="6">
    <source>
        <dbReference type="Google" id="ProtNLM"/>
    </source>
</evidence>
<evidence type="ECO:0000256" key="2">
    <source>
        <dbReference type="SAM" id="MobiDB-lite"/>
    </source>
</evidence>
<dbReference type="EMBL" id="NOXS01000033">
    <property type="protein sequence ID" value="OYQ17929.1"/>
    <property type="molecule type" value="Genomic_DNA"/>
</dbReference>